<organism evidence="4">
    <name type="scientific">Pinguiococcus pyrenoidosus</name>
    <dbReference type="NCBI Taxonomy" id="172671"/>
    <lineage>
        <taxon>Eukaryota</taxon>
        <taxon>Sar</taxon>
        <taxon>Stramenopiles</taxon>
        <taxon>Ochrophyta</taxon>
        <taxon>Pinguiophyceae</taxon>
        <taxon>Pinguiochrysidales</taxon>
        <taxon>Pinguiochrysidaceae</taxon>
        <taxon>Pinguiococcus</taxon>
    </lineage>
</organism>
<feature type="domain" description="VTT" evidence="3">
    <location>
        <begin position="296"/>
        <end position="344"/>
    </location>
</feature>
<feature type="transmembrane region" description="Helical" evidence="2">
    <location>
        <begin position="87"/>
        <end position="106"/>
    </location>
</feature>
<sequence length="571" mass="62364">MTLSTGMSTPSKSRATTVTPKPLIVRTPFGSPRSSVSNRIAMDKLRRQQRIEELRLWKQPLATLYHFNCVVYDTSSKFVLHLLDSRVVKWVVMPLLGLWLFAASRVGEHTPYVELMHFWLRFATWWLGLGILSSIGLGSGIQSGILFLFPHIIKVALTAQECKGMEFESFSDMWFRHSPAAFVCANAALEEEDEEEALVGDEVGFEDIMGRVLPAVLLFGAGTAIGEIPPYVVAKAAAATGKANAELDSIMAGSARTGKTPIKTSSGKALGKDQPPPASTLGGLRRVSTYIEHTMLRFLERNGFWGVFVLAAIPNPAFDLCGIFCGQTNLPFWTFFIATLLGKMAVKTTLQASCVVCAFNKSSLRQSLALIDAVTPDSLGVEAMVMGILEKGRSRFTTKANGDVGIAAGSSATGGGVDWAHIVSRGWALIMISVVLYFVVSCIEQCAHYHVNEKDRKQVASLKHRMFKKRRDSYHSAGLTKISQAARLDSDDRQHKVQIQPDQRHDRTPLSQRAAAVEDLAPSKDEQASVAIEQRGEHSSVPNTAEAGDSGETDLGRSPVDGSEDELRVRP</sequence>
<keyword evidence="2" id="KW-1133">Transmembrane helix</keyword>
<reference evidence="4" key="1">
    <citation type="submission" date="2021-01" db="EMBL/GenBank/DDBJ databases">
        <authorList>
            <person name="Corre E."/>
            <person name="Pelletier E."/>
            <person name="Niang G."/>
            <person name="Scheremetjew M."/>
            <person name="Finn R."/>
            <person name="Kale V."/>
            <person name="Holt S."/>
            <person name="Cochrane G."/>
            <person name="Meng A."/>
            <person name="Brown T."/>
            <person name="Cohen L."/>
        </authorList>
    </citation>
    <scope>NUCLEOTIDE SEQUENCE</scope>
    <source>
        <strain evidence="4">CCMP2078</strain>
    </source>
</reference>
<accession>A0A7R9YAN0</accession>
<feature type="region of interest" description="Disordered" evidence="1">
    <location>
        <begin position="256"/>
        <end position="281"/>
    </location>
</feature>
<dbReference type="AlphaFoldDB" id="A0A7R9YAN0"/>
<gene>
    <name evidence="4" type="ORF">PPYR1160_LOCUS5683</name>
</gene>
<evidence type="ECO:0000259" key="3">
    <source>
        <dbReference type="Pfam" id="PF09335"/>
    </source>
</evidence>
<dbReference type="Pfam" id="PF09335">
    <property type="entry name" value="VTT_dom"/>
    <property type="match status" value="1"/>
</dbReference>
<dbReference type="InterPro" id="IPR032816">
    <property type="entry name" value="VTT_dom"/>
</dbReference>
<evidence type="ECO:0000256" key="1">
    <source>
        <dbReference type="SAM" id="MobiDB-lite"/>
    </source>
</evidence>
<protein>
    <recommendedName>
        <fullName evidence="3">VTT domain-containing protein</fullName>
    </recommendedName>
</protein>
<evidence type="ECO:0000256" key="2">
    <source>
        <dbReference type="SAM" id="Phobius"/>
    </source>
</evidence>
<keyword evidence="2" id="KW-0472">Membrane</keyword>
<feature type="transmembrane region" description="Helical" evidence="2">
    <location>
        <begin position="126"/>
        <end position="149"/>
    </location>
</feature>
<feature type="transmembrane region" description="Helical" evidence="2">
    <location>
        <begin position="422"/>
        <end position="440"/>
    </location>
</feature>
<keyword evidence="2" id="KW-0812">Transmembrane</keyword>
<name>A0A7R9YAN0_9STRA</name>
<dbReference type="EMBL" id="HBEA01007420">
    <property type="protein sequence ID" value="CAD8256191.1"/>
    <property type="molecule type" value="Transcribed_RNA"/>
</dbReference>
<proteinExistence type="predicted"/>
<evidence type="ECO:0000313" key="4">
    <source>
        <dbReference type="EMBL" id="CAD8256191.1"/>
    </source>
</evidence>
<feature type="region of interest" description="Disordered" evidence="1">
    <location>
        <begin position="485"/>
        <end position="571"/>
    </location>
</feature>